<feature type="compositionally biased region" description="Low complexity" evidence="12">
    <location>
        <begin position="3144"/>
        <end position="3154"/>
    </location>
</feature>
<feature type="compositionally biased region" description="Acidic residues" evidence="12">
    <location>
        <begin position="1736"/>
        <end position="1747"/>
    </location>
</feature>
<evidence type="ECO:0000256" key="8">
    <source>
        <dbReference type="ARBA" id="ARBA00022816"/>
    </source>
</evidence>
<feature type="region of interest" description="Disordered" evidence="12">
    <location>
        <begin position="3926"/>
        <end position="3975"/>
    </location>
</feature>
<feature type="region of interest" description="Disordered" evidence="12">
    <location>
        <begin position="2704"/>
        <end position="2781"/>
    </location>
</feature>
<feature type="region of interest" description="Disordered" evidence="12">
    <location>
        <begin position="986"/>
        <end position="1013"/>
    </location>
</feature>
<dbReference type="FunFam" id="3.30.2410.10:FF:000004">
    <property type="entry name" value="E3 ubiquitin-protein ligase HUWE1, variant"/>
    <property type="match status" value="1"/>
</dbReference>
<evidence type="ECO:0000256" key="1">
    <source>
        <dbReference type="ARBA" id="ARBA00000885"/>
    </source>
</evidence>
<evidence type="ECO:0000256" key="11">
    <source>
        <dbReference type="PROSITE-ProRule" id="PRU00104"/>
    </source>
</evidence>
<dbReference type="InterPro" id="IPR025527">
    <property type="entry name" value="HUWE1/Rev1_UBM"/>
</dbReference>
<keyword evidence="16" id="KW-1185">Reference proteome</keyword>
<feature type="region of interest" description="Disordered" evidence="12">
    <location>
        <begin position="2164"/>
        <end position="2183"/>
    </location>
</feature>
<feature type="compositionally biased region" description="Low complexity" evidence="12">
    <location>
        <begin position="2164"/>
        <end position="2182"/>
    </location>
</feature>
<feature type="region of interest" description="Disordered" evidence="12">
    <location>
        <begin position="1735"/>
        <end position="1770"/>
    </location>
</feature>
<feature type="active site" description="Glycyl thioester intermediate" evidence="11">
    <location>
        <position position="4303"/>
    </location>
</feature>
<dbReference type="PANTHER" id="PTHR11254">
    <property type="entry name" value="HECT DOMAIN UBIQUITIN-PROTEIN LIGASE"/>
    <property type="match status" value="1"/>
</dbReference>
<keyword evidence="15" id="KW-0012">Acyltransferase</keyword>
<comment type="subcellular location">
    <subcellularLocation>
        <location evidence="2">Nucleus</location>
    </subcellularLocation>
</comment>
<feature type="region of interest" description="Disordered" evidence="12">
    <location>
        <begin position="238"/>
        <end position="260"/>
    </location>
</feature>
<evidence type="ECO:0000256" key="6">
    <source>
        <dbReference type="ARBA" id="ARBA00022679"/>
    </source>
</evidence>
<dbReference type="InterPro" id="IPR009060">
    <property type="entry name" value="UBA-like_sf"/>
</dbReference>
<dbReference type="GO" id="GO:0006511">
    <property type="term" value="P:ubiquitin-dependent protein catabolic process"/>
    <property type="evidence" value="ECO:0007669"/>
    <property type="project" value="TreeGrafter"/>
</dbReference>
<dbReference type="GO" id="GO:0061630">
    <property type="term" value="F:ubiquitin protein ligase activity"/>
    <property type="evidence" value="ECO:0007669"/>
    <property type="project" value="UniProtKB-EC"/>
</dbReference>
<evidence type="ECO:0000313" key="16">
    <source>
        <dbReference type="Proteomes" id="UP001151516"/>
    </source>
</evidence>
<dbReference type="GO" id="GO:0000209">
    <property type="term" value="P:protein polyubiquitination"/>
    <property type="evidence" value="ECO:0007669"/>
    <property type="project" value="TreeGrafter"/>
</dbReference>
<dbReference type="Pfam" id="PF00632">
    <property type="entry name" value="HECT"/>
    <property type="match status" value="1"/>
</dbReference>
<feature type="compositionally biased region" description="Basic residues" evidence="12">
    <location>
        <begin position="248"/>
        <end position="259"/>
    </location>
</feature>
<sequence>MTKIKKLPHKRLSFPPQEIQTLREQLETTSAGNIHGVLLSYADWPFVRGDMYHWIGVLNRFDDILAKVCEEHGLSGFQTKAIDRDTQRMVVAILDFTRLLLENCINRNLYSSVERLDQLLNASDPEILEHTLRVVLRTAQRWSYQRDIKANLATISVRLTAIAEPWNVKKHLPALAPAASAGGDTDAGALVLHTNEFRMLASDEHTELLRKHADVVDFQFFRTAEEARLLEEEAVTAAPLATPSTSHTQRKAQSSKRSHSTAATVSEGLVSINVRIWDVCDKAASGGVHEQMQQAFDRLVLSYRVPASRHYELRRRVYVALALGRGDQTLRLRLLRSRIYAAGVLSLMMGEQEFKNAFLSREPSFTADVIGVLQPEAHAPLSVQTAVLLVLEGLLKLRSELSGAYVALNASANHGVLMFVLRKAFAAGTDDADPPAFPYEFTSALMSFLTAMANSMNGGQLLVSAGVVPVFVAALRNSHQGHLRSAGRVAKLLDLLISSATPAFPAFCSANGIATLVKRIHSEVLNAVAVSDANPEAAADLSSPVALPRFPDGARQVYRRREILSAEQIYLLKELFKFLSHLVQQTGYQDRLRNLVETTLPETLRTVVSHPAAFGANVYGLAISISATLVHNEPTSLPIMQEARLPQAMLEALEKHIPYNGDVIVHIPAALGAFCLNEAGLEQVRKSTVIRKALATFSDPDFVRVLQEGDVPGLFGSVLDEFMRHFPAVKDDIMDETIEMLRRVSLMGAADSPLRQIDPGNTYLLRAPLPPHVLGADAATDDKGAAPMPHHDDYYGMMMESATTFLEGMLEQRTHGALFMDKGGWDVVVQAVRSPLLPFEFAKTRTFKSMHGLSTLLLETSQERVFAALLRELKLCLERPLAFSPMDGQSVGDMVRDYVALASPAGLAQDEYDAVHDRLHNTITATGIISLITTLINGSGGGSLARSVKELTDVMAMDDFVGVLRSLTDAYKAGIQAAVAVEAETTRLQPPTKTGEASQVEDKKGKGREMDVDGGSSAVSVELYVRTNLQNLAETAVAFTMEAGEYIECMSNSLGLTTKAKDEAGTVTKVGPALAAVLVDFVLGMLALCRDAGRTEAGAQLVDQAMVIVMKTLVFARHRIYLKLRILVPLVEAGGLKLFCEVLESMWAWTASLPPAPLSGSATDASTTPAVEPNARLRKVLENVLESMLSILSFVLDGEPVVECPEYLTLCQEHESQQMWFRSGDFVSELRLQAMPTLQLVWVSPLLVSGGNAQIMGSFIGCLGPVLSAQHEATSPKQAASATATRAGDSGAGSSVRERLARHYQELLDQRRTLLGGVEGSRAAGARTPIPALGRRLFAPTSEAGGALSSMDWPGFLGSQGPATTAPPVVPNSAHVDELMTLGFPRERAEAALIRNFNSLARAANDLLSGAPETTAEAAPAPASASASVPEEAEASQDTEPMAVDATTTAELSAASSAGSGDESSAQPGSDARAAADSASASVPPPPATPDAKPTGIEPFNQPAWRKARELEEEAHRALLVELREALRTSIAPQSIVIIDQLGEKAVIPIKGILELVVRKNESGPVVDLLLSSLMGLLEAAATLAVGDKDEARIEERLYAHAYLWAVLLSSVAQMDEMYPLVRPLGAPLIRALDVAAKSHVEGGRTPKWLTTVLLVAELLLQRDAEPPKAKLDSKEEWHRAARRGLTKLPPSAAPVDESVAAPTPTTSEADRVSQLFAAALGAPESSAFEPILSHDEDEDSEGEGAADEAAAAGGDDASGEGSRSKPVVSEPVFGADDKLELQRMATAFFVGSTVAQYAPAELNALLRLIVILTRCPTFAVEFLDSGGLASVVRALRSVAPGDMPSFSASGTGAKEKTALGFVNALMTIPKEQHRELRQERTLVMHVLRHVVESKPVLKLQLENLIRDWYRSPQFSASDIHSYVNSTLVYALRDPELFTQVSVDRNYLPSFNDEMRIHWMVLAWRSRPLLDEEEVDRYEAAAKEELAESASGEGPADAAKAEEARDGESFMEYLAKKEKLPAFEPYELDAESERLACRVAEFVVQEILALKPAASGPPSVARAATTISGVASEAPQHGMPPATPVGKLRTSTSYAGLSTPVSSTMAAASVPDDSPDTIAYRCYLMQSLSELVSSFPFVLQALFTARNVAPIGLLSPRKANKGKAPAAAAAASEEQSQPQQPSMRIRSPLISHLVHDLIVREAVTNANAPKGPGRSEEAASAAAAAGGSELEQVLAIARHQISIKRGQLSQHVTSWAMALLSTICVRHQEGWTTTASGDGAAVAGPKVDGDNEVTIDLMAGSYSTALYVARHLTLDHVVRAFRECLAATSGSPQHGNDVTYARLTSLARLTHRLVTARAVHPGRLAPGGGVASGEQAGKENPNMLKKMLLERGILDLLTVAGSRLNLNHPQGREMLNLFLRPIELLAKAAVKISRESVLQAWEESGQDRMPSSAVSTGARGGFNMDLLEDDNALVAEDDDIPPDLYENSALGLYQNQRTGHEAGDMFNEDDLMEEDFEEELYDEDNSSASDIDSDDEDMDESMLLDEHNADDAEAGDGMDMDGSVVGIRRSRGDGDDDDDGDGLSDSESGSISGDDDGDDEDDDDDLDDDEDGEGLDTDLELGLELGGGRRGQSAADFLAFEEDRMMAADEREADFYGSDLDGEVVQSEDGRLEGEGGADQDGGWESDLSDADLGMLEAIHHTLTHHAHRHHGHTHARAAARSRPASGDGGARAAAAALEAGGEGADDDVDDDDDNEGGSTSEDESHSESGDDPDMFPAGFPDSLEITMEAIDGPAGGRATAAALERASGLSALLMETMAAGLAVGRGGGGGAHHRINGLPGLGRLGSLNGVSGISIGRGVGAGDPLLVRRHGDVFDFAMPRMAGLGGGLARLGGGGVHGPSMLHPLVDRSDRAERGGDRSATGLQQARAERVARSSLSGPLRASPDDALGLGQSLATQLSHFHAGRRSAYPHHVASDAGSQREPRAWLDGSESQPAARSGVEYGASAEAHGVLEQLVRMCQAATAIDSFTPLGTADRWQEESRMQLRAPASAYTTRIGAPVLNRLAPEAIRQNLLRQRYQVERVRRTAEIDRRRIEREAEEQRQREAEAEAERVRAEAEAERVRAEQGEDMALDGGEDKEPDDGSSSASSGDEAAPPPAEPVFVVIDGERIDITDTGIDPEFLLALPDDLRMEVIEGRREQQRVEQRRSSAGAPAAGDAQAAGGAADGGISQEFLDALPPEIREEVLEQERLQRQLLDRDGMMSRLDRATSGALSTGATAAANAAAQPATLESVVRDRMRIGMPGPGSRWGLQPPPNAAGDNSTEAQRLRDKRRKKIAARDIATPLLSRAELVALTRFVFLPNHALSGPLVSRIMLFVCENGRARSQFIQLMLAILDSNATTLEDVDAVIRLAISASSSAAAAESSSVQADQTAQPQALGGAEHAFALGDLHATVPAYVPAQRSLEVLHALAAHNPRASMHFLVEHHHHGHALKPLLGKARAEGDDEGSRFPVVHLLRLLEKPLYYSQGNTITELLMQLLSTITKPLGGMVRRNLQHLQQQHPLEPATTEVAAADAAEGSSVAAAPAVAVSATVQLPGIPGHALRAIVNVLAAGECTSRTFQHTLSLIQNLSHMTGVLSVITDELVRRASELSDSVCEEIDGLLDVLKEVVPASRVESQAAGGEEVAGVMELSAEKMDRVRDITLGKFSPASSHQSRLLRLLMAIDYISTTVTKRLEDRRKAAVAEKEPAAAEAAQPEEGENMEVDSGAAAATVDEDLAQELMRLRSLSLSNDTHFVPLWEATSQCLRCAGASPELAHVATVLLPLIESFMVVYKPVLAEKSRMADSGGGSSVQISPMSVAPSAGETYFQNFTERHKKILNTLVRNNPGLLSGSFSLLVFNPHVLDFDNKRSYFYQRLHDDSAGAGGSNNRRALLLGQGGTGGGLGQPATVAGQQPPSAGAHTHHHHAGQQRPLGQTLHLNVRRETVFEDSYHQFAGQSGEEIKRGRIHVKFRDEEGVDAGGVSREWFQALARQMFNPDYALFKPSAAGRVTYQPNPQSWVNPDHLQYFKFVGRIIGKAIVDQRVLDAYFTRSFYKHILGRKVDYRDMEAIDPSYYKSLEWILENDITELLEETFSIEVDDFGQHRVVDLIPDGQNVNVTEENKAEYVRLVTLQRLYLAIKDQIKSFLTGFHDLIPRDLIQIFNEQELELLISGMPDIDVDDWRNNTEYHGGFNSGSAQIQWFWRAVRSFDQEERAKLLQFVTGTSKVPLEGFAHLQGNQGVQKFQIHKDFGSPTRLPTAHTCFNQLDLPLCESFDTLRANLLLAISECSTGFGFV</sequence>
<dbReference type="Pfam" id="PF06012">
    <property type="entry name" value="DUF908"/>
    <property type="match status" value="1"/>
</dbReference>
<feature type="compositionally biased region" description="Acidic residues" evidence="12">
    <location>
        <begin position="2744"/>
        <end position="2756"/>
    </location>
</feature>
<dbReference type="GO" id="GO:0051028">
    <property type="term" value="P:mRNA transport"/>
    <property type="evidence" value="ECO:0007669"/>
    <property type="project" value="UniProtKB-KW"/>
</dbReference>
<dbReference type="GO" id="GO:0005634">
    <property type="term" value="C:nucleus"/>
    <property type="evidence" value="ECO:0007669"/>
    <property type="project" value="UniProtKB-SubCell"/>
</dbReference>
<dbReference type="PROSITE" id="PS50237">
    <property type="entry name" value="HECT"/>
    <property type="match status" value="1"/>
</dbReference>
<comment type="catalytic activity">
    <reaction evidence="1">
        <text>S-ubiquitinyl-[E2 ubiquitin-conjugating enzyme]-L-cysteine + [acceptor protein]-L-lysine = [E2 ubiquitin-conjugating enzyme]-L-cysteine + N(6)-ubiquitinyl-[acceptor protein]-L-lysine.</text>
        <dbReference type="EC" id="2.3.2.26"/>
    </reaction>
</comment>
<feature type="region of interest" description="Disordered" evidence="12">
    <location>
        <begin position="2518"/>
        <end position="2632"/>
    </location>
</feature>
<accession>A0A9W8GS84</accession>
<feature type="region of interest" description="Disordered" evidence="12">
    <location>
        <begin position="2910"/>
        <end position="2949"/>
    </location>
</feature>
<name>A0A9W8GS84_9FUNG</name>
<protein>
    <recommendedName>
        <fullName evidence="4">HECT-type E3 ubiquitin transferase</fullName>
        <ecNumber evidence="4">2.3.2.26</ecNumber>
    </recommendedName>
</protein>
<dbReference type="Gene3D" id="1.10.8.10">
    <property type="entry name" value="DNA helicase RuvA subunit, C-terminal domain"/>
    <property type="match status" value="1"/>
</dbReference>
<reference evidence="15" key="1">
    <citation type="submission" date="2022-07" db="EMBL/GenBank/DDBJ databases">
        <title>Phylogenomic reconstructions and comparative analyses of Kickxellomycotina fungi.</title>
        <authorList>
            <person name="Reynolds N.K."/>
            <person name="Stajich J.E."/>
            <person name="Barry K."/>
            <person name="Grigoriev I.V."/>
            <person name="Crous P."/>
            <person name="Smith M.E."/>
        </authorList>
    </citation>
    <scope>NUCLEOTIDE SEQUENCE</scope>
    <source>
        <strain evidence="15">CBS 109367</strain>
    </source>
</reference>
<feature type="region of interest" description="Disordered" evidence="12">
    <location>
        <begin position="2655"/>
        <end position="2687"/>
    </location>
</feature>
<dbReference type="Gene3D" id="3.90.1750.10">
    <property type="entry name" value="Hect, E3 ligase catalytic domains"/>
    <property type="match status" value="1"/>
</dbReference>
<feature type="compositionally biased region" description="Acidic residues" evidence="12">
    <location>
        <begin position="2593"/>
        <end position="2621"/>
    </location>
</feature>
<feature type="compositionally biased region" description="Basic and acidic residues" evidence="12">
    <location>
        <begin position="3199"/>
        <end position="3208"/>
    </location>
</feature>
<dbReference type="InterPro" id="IPR015940">
    <property type="entry name" value="UBA"/>
</dbReference>
<feature type="compositionally biased region" description="Acidic residues" evidence="12">
    <location>
        <begin position="2518"/>
        <end position="2543"/>
    </location>
</feature>
<feature type="region of interest" description="Disordered" evidence="12">
    <location>
        <begin position="1274"/>
        <end position="1295"/>
    </location>
</feature>
<dbReference type="FunFam" id="3.90.1750.10:FF:000003">
    <property type="entry name" value="E3 ubiquitin-protein ligase UPL1"/>
    <property type="match status" value="1"/>
</dbReference>
<gene>
    <name evidence="15" type="primary">TOM1</name>
    <name evidence="15" type="ORF">IWW39_000202</name>
</gene>
<keyword evidence="9" id="KW-0539">Nucleus</keyword>
<dbReference type="Gene3D" id="3.30.2410.10">
    <property type="entry name" value="Hect, E3 ligase catalytic domain"/>
    <property type="match status" value="1"/>
</dbReference>
<evidence type="ECO:0000256" key="7">
    <source>
        <dbReference type="ARBA" id="ARBA00022786"/>
    </source>
</evidence>
<dbReference type="EC" id="2.3.2.26" evidence="4"/>
<evidence type="ECO:0000256" key="2">
    <source>
        <dbReference type="ARBA" id="ARBA00004123"/>
    </source>
</evidence>
<feature type="compositionally biased region" description="Polar residues" evidence="12">
    <location>
        <begin position="986"/>
        <end position="997"/>
    </location>
</feature>
<dbReference type="Pfam" id="PF06025">
    <property type="entry name" value="DUF913"/>
    <property type="match status" value="1"/>
</dbReference>
<dbReference type="EMBL" id="JANBTX010000003">
    <property type="protein sequence ID" value="KAJ2691142.1"/>
    <property type="molecule type" value="Genomic_DNA"/>
</dbReference>
<dbReference type="SUPFAM" id="SSF46934">
    <property type="entry name" value="UBA-like"/>
    <property type="match status" value="1"/>
</dbReference>
<feature type="region of interest" description="Disordered" evidence="12">
    <location>
        <begin position="1984"/>
        <end position="2003"/>
    </location>
</feature>
<keyword evidence="6 15" id="KW-0808">Transferase</keyword>
<feature type="compositionally biased region" description="Basic residues" evidence="12">
    <location>
        <begin position="2704"/>
        <end position="2720"/>
    </location>
</feature>
<dbReference type="FunFam" id="3.30.2160.10:FF:000001">
    <property type="entry name" value="E3 ubiquitin-protein ligase NEDD4-like"/>
    <property type="match status" value="1"/>
</dbReference>
<feature type="compositionally biased region" description="Acidic residues" evidence="12">
    <location>
        <begin position="2676"/>
        <end position="2687"/>
    </location>
</feature>
<feature type="region of interest" description="Disordered" evidence="12">
    <location>
        <begin position="2973"/>
        <end position="3002"/>
    </location>
</feature>
<dbReference type="SUPFAM" id="SSF56204">
    <property type="entry name" value="Hect, E3 ligase catalytic domain"/>
    <property type="match status" value="1"/>
</dbReference>
<evidence type="ECO:0000256" key="4">
    <source>
        <dbReference type="ARBA" id="ARBA00012485"/>
    </source>
</evidence>
<evidence type="ECO:0000256" key="9">
    <source>
        <dbReference type="ARBA" id="ARBA00023242"/>
    </source>
</evidence>
<evidence type="ECO:0000256" key="10">
    <source>
        <dbReference type="ARBA" id="ARBA00034494"/>
    </source>
</evidence>
<dbReference type="InterPro" id="IPR050409">
    <property type="entry name" value="E3_ubiq-protein_ligase"/>
</dbReference>
<dbReference type="OrthoDB" id="8068875at2759"/>
<dbReference type="Proteomes" id="UP001151516">
    <property type="component" value="Unassembled WGS sequence"/>
</dbReference>
<feature type="region of interest" description="Disordered" evidence="12">
    <location>
        <begin position="1413"/>
        <end position="1500"/>
    </location>
</feature>
<keyword evidence="5" id="KW-0813">Transport</keyword>
<feature type="compositionally biased region" description="Polar residues" evidence="12">
    <location>
        <begin position="1274"/>
        <end position="1284"/>
    </location>
</feature>
<feature type="region of interest" description="Disordered" evidence="12">
    <location>
        <begin position="1685"/>
        <end position="1708"/>
    </location>
</feature>
<feature type="domain" description="UBA" evidence="13">
    <location>
        <begin position="1370"/>
        <end position="1410"/>
    </location>
</feature>
<dbReference type="InterPro" id="IPR000569">
    <property type="entry name" value="HECT_dom"/>
</dbReference>
<dbReference type="CDD" id="cd00078">
    <property type="entry name" value="HECTc"/>
    <property type="match status" value="1"/>
</dbReference>
<evidence type="ECO:0000256" key="3">
    <source>
        <dbReference type="ARBA" id="ARBA00004906"/>
    </source>
</evidence>
<dbReference type="GO" id="GO:0005737">
    <property type="term" value="C:cytoplasm"/>
    <property type="evidence" value="ECO:0007669"/>
    <property type="project" value="TreeGrafter"/>
</dbReference>
<feature type="region of interest" description="Disordered" evidence="12">
    <location>
        <begin position="3743"/>
        <end position="3764"/>
    </location>
</feature>
<comment type="similarity">
    <text evidence="10">Belongs to the UPL family. TOM1/PTR1 subfamily.</text>
</comment>
<feature type="compositionally biased region" description="Low complexity" evidence="12">
    <location>
        <begin position="1445"/>
        <end position="1482"/>
    </location>
</feature>
<feature type="domain" description="HECT" evidence="14">
    <location>
        <begin position="3999"/>
        <end position="4336"/>
    </location>
</feature>
<proteinExistence type="inferred from homology"/>
<comment type="pathway">
    <text evidence="3">Protein modification; protein ubiquitination.</text>
</comment>
<feature type="compositionally biased region" description="Basic and acidic residues" evidence="12">
    <location>
        <begin position="3097"/>
        <end position="3127"/>
    </location>
</feature>
<feature type="region of interest" description="Disordered" evidence="12">
    <location>
        <begin position="2071"/>
        <end position="2090"/>
    </location>
</feature>
<feature type="compositionally biased region" description="Acidic residues" evidence="12">
    <location>
        <begin position="3128"/>
        <end position="3143"/>
    </location>
</feature>
<dbReference type="InterPro" id="IPR010309">
    <property type="entry name" value="E3_Ub_ligase_DUF908"/>
</dbReference>
<evidence type="ECO:0000259" key="13">
    <source>
        <dbReference type="PROSITE" id="PS50030"/>
    </source>
</evidence>
<feature type="region of interest" description="Disordered" evidence="12">
    <location>
        <begin position="3097"/>
        <end position="3159"/>
    </location>
</feature>
<dbReference type="InterPro" id="IPR010314">
    <property type="entry name" value="E3_Ub_ligase_DUF913"/>
</dbReference>
<dbReference type="PROSITE" id="PS50030">
    <property type="entry name" value="UBA"/>
    <property type="match status" value="1"/>
</dbReference>
<dbReference type="Gene3D" id="3.30.2160.10">
    <property type="entry name" value="Hect, E3 ligase catalytic domain"/>
    <property type="match status" value="1"/>
</dbReference>
<dbReference type="Pfam" id="PF00627">
    <property type="entry name" value="UBA"/>
    <property type="match status" value="1"/>
</dbReference>
<evidence type="ECO:0000259" key="14">
    <source>
        <dbReference type="PROSITE" id="PS50237"/>
    </source>
</evidence>
<dbReference type="SMART" id="SM00165">
    <property type="entry name" value="UBA"/>
    <property type="match status" value="1"/>
</dbReference>
<feature type="compositionally biased region" description="Gly residues" evidence="12">
    <location>
        <begin position="3937"/>
        <end position="3946"/>
    </location>
</feature>
<keyword evidence="8" id="KW-0509">mRNA transport</keyword>
<feature type="compositionally biased region" description="Low complexity" evidence="12">
    <location>
        <begin position="1748"/>
        <end position="1762"/>
    </location>
</feature>
<organism evidence="15 16">
    <name type="scientific">Coemansia spiralis</name>
    <dbReference type="NCBI Taxonomy" id="417178"/>
    <lineage>
        <taxon>Eukaryota</taxon>
        <taxon>Fungi</taxon>
        <taxon>Fungi incertae sedis</taxon>
        <taxon>Zoopagomycota</taxon>
        <taxon>Kickxellomycotina</taxon>
        <taxon>Kickxellomycetes</taxon>
        <taxon>Kickxellales</taxon>
        <taxon>Kickxellaceae</taxon>
        <taxon>Coemansia</taxon>
    </lineage>
</organism>
<keyword evidence="7 11" id="KW-0833">Ubl conjugation pathway</keyword>
<feature type="compositionally biased region" description="Low complexity" evidence="12">
    <location>
        <begin position="2721"/>
        <end position="2740"/>
    </location>
</feature>
<feature type="region of interest" description="Disordered" evidence="12">
    <location>
        <begin position="3305"/>
        <end position="3328"/>
    </location>
</feature>
<evidence type="ECO:0000256" key="5">
    <source>
        <dbReference type="ARBA" id="ARBA00022448"/>
    </source>
</evidence>
<feature type="compositionally biased region" description="Acidic residues" evidence="12">
    <location>
        <begin position="2574"/>
        <end position="2584"/>
    </location>
</feature>
<dbReference type="Pfam" id="PF14377">
    <property type="entry name" value="UBM"/>
    <property type="match status" value="2"/>
</dbReference>
<evidence type="ECO:0000313" key="15">
    <source>
        <dbReference type="EMBL" id="KAJ2691142.1"/>
    </source>
</evidence>
<dbReference type="PANTHER" id="PTHR11254:SF67">
    <property type="entry name" value="E3 UBIQUITIN-PROTEIN LIGASE HUWE1"/>
    <property type="match status" value="1"/>
</dbReference>
<comment type="caution">
    <text evidence="15">The sequence shown here is derived from an EMBL/GenBank/DDBJ whole genome shotgun (WGS) entry which is preliminary data.</text>
</comment>
<feature type="compositionally biased region" description="Low complexity" evidence="12">
    <location>
        <begin position="3211"/>
        <end position="3224"/>
    </location>
</feature>
<feature type="compositionally biased region" description="Low complexity" evidence="12">
    <location>
        <begin position="1413"/>
        <end position="1430"/>
    </location>
</feature>
<feature type="compositionally biased region" description="Basic and acidic residues" evidence="12">
    <location>
        <begin position="1000"/>
        <end position="1011"/>
    </location>
</feature>
<feature type="region of interest" description="Disordered" evidence="12">
    <location>
        <begin position="3199"/>
        <end position="3226"/>
    </location>
</feature>
<evidence type="ECO:0000256" key="12">
    <source>
        <dbReference type="SAM" id="MobiDB-lite"/>
    </source>
</evidence>
<dbReference type="InterPro" id="IPR035983">
    <property type="entry name" value="Hect_E3_ubiquitin_ligase"/>
</dbReference>
<dbReference type="SMART" id="SM00119">
    <property type="entry name" value="HECTc"/>
    <property type="match status" value="1"/>
</dbReference>